<evidence type="ECO:0000313" key="1">
    <source>
        <dbReference type="EMBL" id="ESK86724.1"/>
    </source>
</evidence>
<organism evidence="1 2">
    <name type="scientific">Moniliophthora roreri (strain MCA 2997)</name>
    <name type="common">Cocoa frosty pod rot fungus</name>
    <name type="synonym">Crinipellis roreri</name>
    <dbReference type="NCBI Taxonomy" id="1381753"/>
    <lineage>
        <taxon>Eukaryota</taxon>
        <taxon>Fungi</taxon>
        <taxon>Dikarya</taxon>
        <taxon>Basidiomycota</taxon>
        <taxon>Agaricomycotina</taxon>
        <taxon>Agaricomycetes</taxon>
        <taxon>Agaricomycetidae</taxon>
        <taxon>Agaricales</taxon>
        <taxon>Marasmiineae</taxon>
        <taxon>Marasmiaceae</taxon>
        <taxon>Moniliophthora</taxon>
    </lineage>
</organism>
<dbReference type="Gene3D" id="3.90.228.10">
    <property type="match status" value="1"/>
</dbReference>
<evidence type="ECO:0000313" key="2">
    <source>
        <dbReference type="Proteomes" id="UP000017559"/>
    </source>
</evidence>
<dbReference type="Proteomes" id="UP000017559">
    <property type="component" value="Unassembled WGS sequence"/>
</dbReference>
<keyword evidence="2" id="KW-1185">Reference proteome</keyword>
<dbReference type="KEGG" id="mrr:Moror_15214"/>
<accession>V2Y4Z5</accession>
<gene>
    <name evidence="1" type="ORF">Moror_15214</name>
</gene>
<reference evidence="1 2" key="1">
    <citation type="journal article" date="2014" name="BMC Genomics">
        <title>Genome and secretome analysis of the hemibiotrophic fungal pathogen, Moniliophthora roreri, which causes frosty pod rot disease of cacao: mechanisms of the biotrophic and necrotrophic phases.</title>
        <authorList>
            <person name="Meinhardt L.W."/>
            <person name="Costa G.G.L."/>
            <person name="Thomazella D.P.T."/>
            <person name="Teixeira P.J.P.L."/>
            <person name="Carazzolle M.F."/>
            <person name="Schuster S.C."/>
            <person name="Carlson J.E."/>
            <person name="Guiltinan M.J."/>
            <person name="Mieczkowski P."/>
            <person name="Farmer A."/>
            <person name="Ramaraj T."/>
            <person name="Crozier J."/>
            <person name="Davis R.E."/>
            <person name="Shao J."/>
            <person name="Melnick R.L."/>
            <person name="Pereira G.A.G."/>
            <person name="Bailey B.A."/>
        </authorList>
    </citation>
    <scope>NUCLEOTIDE SEQUENCE [LARGE SCALE GENOMIC DNA]</scope>
    <source>
        <strain evidence="1 2">MCA 2997</strain>
    </source>
</reference>
<sequence>MATFLKTMGHWGHRSRPQPQDDLCEACGTKPKFIENGYQHPYCSRTCAKNVTGDKPMACILGGCQSTGKREYSYYCSEEHGKQAVQRGDVPACEGCNVHPQNQLTFCLHCLRSTEAYPNLPLKELSPNDATFRQVRDEFMRAWLARGTSPNVEKIYEVSNPRQSKTRQKKYSKTIQSPAEIRTFFSAMCSCDMGLHGAKLCKELSCGVCNAIRSSFECFGFGAPYHIGRYGKGIYSYVNPARSDRFTYTVTTSPYRISVACNTVVDGKHEIQQNESVFVPVADAITPAFVIVFVK</sequence>
<dbReference type="SUPFAM" id="SSF56399">
    <property type="entry name" value="ADP-ribosylation"/>
    <property type="match status" value="1"/>
</dbReference>
<dbReference type="HOGENOM" id="CLU_073377_0_0_1"/>
<protein>
    <submittedName>
        <fullName evidence="1">Uncharacterized protein</fullName>
    </submittedName>
</protein>
<dbReference type="AlphaFoldDB" id="V2Y4Z5"/>
<dbReference type="OrthoDB" id="2419903at2759"/>
<name>V2Y4Z5_MONRO</name>
<comment type="caution">
    <text evidence="1">The sequence shown here is derived from an EMBL/GenBank/DDBJ whole genome shotgun (WGS) entry which is preliminary data.</text>
</comment>
<dbReference type="EMBL" id="AWSO01000900">
    <property type="protein sequence ID" value="ESK86724.1"/>
    <property type="molecule type" value="Genomic_DNA"/>
</dbReference>
<proteinExistence type="predicted"/>